<dbReference type="InterPro" id="IPR031846">
    <property type="entry name" value="Hvcn1"/>
</dbReference>
<feature type="coiled-coil region" evidence="13">
    <location>
        <begin position="214"/>
        <end position="248"/>
    </location>
</feature>
<evidence type="ECO:0000259" key="15">
    <source>
        <dbReference type="Pfam" id="PF00520"/>
    </source>
</evidence>
<feature type="transmembrane region" description="Helical" evidence="14">
    <location>
        <begin position="102"/>
        <end position="125"/>
    </location>
</feature>
<comment type="caution">
    <text evidence="16">The sequence shown here is derived from an EMBL/GenBank/DDBJ whole genome shotgun (WGS) entry which is preliminary data.</text>
</comment>
<gene>
    <name evidence="16" type="ORF">CSOL1703_00017843</name>
</gene>
<dbReference type="Gene3D" id="1.20.120.350">
    <property type="entry name" value="Voltage-gated potassium channels. Chain C"/>
    <property type="match status" value="1"/>
</dbReference>
<evidence type="ECO:0000256" key="1">
    <source>
        <dbReference type="ARBA" id="ARBA00004651"/>
    </source>
</evidence>
<evidence type="ECO:0000256" key="10">
    <source>
        <dbReference type="ARBA" id="ARBA00023136"/>
    </source>
</evidence>
<keyword evidence="9" id="KW-0406">Ion transport</keyword>
<dbReference type="Pfam" id="PF00520">
    <property type="entry name" value="Ion_trans"/>
    <property type="match status" value="1"/>
</dbReference>
<keyword evidence="4" id="KW-1003">Cell membrane</keyword>
<dbReference type="EMBL" id="CABFOC020000058">
    <property type="protein sequence ID" value="CAH0055738.1"/>
    <property type="molecule type" value="Genomic_DNA"/>
</dbReference>
<evidence type="ECO:0000256" key="13">
    <source>
        <dbReference type="SAM" id="Coils"/>
    </source>
</evidence>
<evidence type="ECO:0000256" key="12">
    <source>
        <dbReference type="ARBA" id="ARBA00031989"/>
    </source>
</evidence>
<evidence type="ECO:0000256" key="4">
    <source>
        <dbReference type="ARBA" id="ARBA00022475"/>
    </source>
</evidence>
<evidence type="ECO:0000313" key="17">
    <source>
        <dbReference type="Proteomes" id="UP000775872"/>
    </source>
</evidence>
<keyword evidence="5 14" id="KW-0812">Transmembrane</keyword>
<comment type="subcellular location">
    <subcellularLocation>
        <location evidence="1">Cell membrane</location>
        <topology evidence="1">Multi-pass membrane protein</topology>
    </subcellularLocation>
</comment>
<keyword evidence="17" id="KW-1185">Reference proteome</keyword>
<keyword evidence="8 13" id="KW-0175">Coiled coil</keyword>
<dbReference type="InterPro" id="IPR027359">
    <property type="entry name" value="Volt_channel_dom_sf"/>
</dbReference>
<dbReference type="OrthoDB" id="427456at2759"/>
<evidence type="ECO:0000256" key="9">
    <source>
        <dbReference type="ARBA" id="ARBA00023065"/>
    </source>
</evidence>
<dbReference type="Proteomes" id="UP000775872">
    <property type="component" value="Unassembled WGS sequence"/>
</dbReference>
<dbReference type="PANTHER" id="PTHR46480:SF1">
    <property type="entry name" value="VOLTAGE-GATED HYDROGEN CHANNEL 1"/>
    <property type="match status" value="1"/>
</dbReference>
<feature type="domain" description="Ion transport" evidence="15">
    <location>
        <begin position="95"/>
        <end position="203"/>
    </location>
</feature>
<accession>A0A9N9ZI20</accession>
<dbReference type="PANTHER" id="PTHR46480">
    <property type="entry name" value="F20B24.22"/>
    <property type="match status" value="1"/>
</dbReference>
<evidence type="ECO:0000256" key="2">
    <source>
        <dbReference type="ARBA" id="ARBA00015897"/>
    </source>
</evidence>
<evidence type="ECO:0000256" key="7">
    <source>
        <dbReference type="ARBA" id="ARBA00022989"/>
    </source>
</evidence>
<evidence type="ECO:0000313" key="16">
    <source>
        <dbReference type="EMBL" id="CAH0055738.1"/>
    </source>
</evidence>
<dbReference type="GO" id="GO:0005886">
    <property type="term" value="C:plasma membrane"/>
    <property type="evidence" value="ECO:0007669"/>
    <property type="project" value="UniProtKB-SubCell"/>
</dbReference>
<protein>
    <recommendedName>
        <fullName evidence="2">Voltage-gated hydrogen channel 1</fullName>
    </recommendedName>
    <alternativeName>
        <fullName evidence="12">Hydrogen voltage-gated channel 1</fullName>
    </alternativeName>
</protein>
<dbReference type="InterPro" id="IPR005821">
    <property type="entry name" value="Ion_trans_dom"/>
</dbReference>
<reference evidence="16" key="1">
    <citation type="submission" date="2021-10" db="EMBL/GenBank/DDBJ databases">
        <authorList>
            <person name="Piombo E."/>
        </authorList>
    </citation>
    <scope>NUCLEOTIDE SEQUENCE</scope>
</reference>
<organism evidence="16 17">
    <name type="scientific">Clonostachys solani</name>
    <dbReference type="NCBI Taxonomy" id="160281"/>
    <lineage>
        <taxon>Eukaryota</taxon>
        <taxon>Fungi</taxon>
        <taxon>Dikarya</taxon>
        <taxon>Ascomycota</taxon>
        <taxon>Pezizomycotina</taxon>
        <taxon>Sordariomycetes</taxon>
        <taxon>Hypocreomycetidae</taxon>
        <taxon>Hypocreales</taxon>
        <taxon>Bionectriaceae</taxon>
        <taxon>Clonostachys</taxon>
    </lineage>
</organism>
<feature type="transmembrane region" description="Helical" evidence="14">
    <location>
        <begin position="63"/>
        <end position="82"/>
    </location>
</feature>
<keyword evidence="7 14" id="KW-1133">Transmembrane helix</keyword>
<dbReference type="GO" id="GO:0030171">
    <property type="term" value="F:voltage-gated proton channel activity"/>
    <property type="evidence" value="ECO:0007669"/>
    <property type="project" value="InterPro"/>
</dbReference>
<proteinExistence type="predicted"/>
<name>A0A9N9ZI20_9HYPO</name>
<keyword evidence="3" id="KW-0813">Transport</keyword>
<evidence type="ECO:0000256" key="8">
    <source>
        <dbReference type="ARBA" id="ARBA00023054"/>
    </source>
</evidence>
<dbReference type="GO" id="GO:0034702">
    <property type="term" value="C:monoatomic ion channel complex"/>
    <property type="evidence" value="ECO:0007669"/>
    <property type="project" value="UniProtKB-KW"/>
</dbReference>
<keyword evidence="10 14" id="KW-0472">Membrane</keyword>
<keyword evidence="11" id="KW-0407">Ion channel</keyword>
<sequence length="255" mass="29053">MSSTGIERGSGDEEQPLLRQRRPPFHALNLQHWYSSPIDTERWAVQSTREKVKRFLSSKAGHYSVLTLVSLDVLGMIADFVLRLFQCEQGKSGYDWDLALNILGALGLGFSCLFMLELIASIWAFGFRYILFTARPDKTLTTWRIFVTQIHANKARYFTSWFHCFDAFIVVAGFITDVVLHGVIEEVASFIVVLRLWRVVKIIEELGVGEQERAEESERRIDELGSEVDLLRKELAGLKQQLDKAGVRVGDDDDP</sequence>
<evidence type="ECO:0000256" key="14">
    <source>
        <dbReference type="SAM" id="Phobius"/>
    </source>
</evidence>
<evidence type="ECO:0000256" key="11">
    <source>
        <dbReference type="ARBA" id="ARBA00023303"/>
    </source>
</evidence>
<evidence type="ECO:0000256" key="3">
    <source>
        <dbReference type="ARBA" id="ARBA00022448"/>
    </source>
</evidence>
<keyword evidence="6" id="KW-0851">Voltage-gated channel</keyword>
<evidence type="ECO:0000256" key="6">
    <source>
        <dbReference type="ARBA" id="ARBA00022882"/>
    </source>
</evidence>
<dbReference type="AlphaFoldDB" id="A0A9N9ZI20"/>
<evidence type="ECO:0000256" key="5">
    <source>
        <dbReference type="ARBA" id="ARBA00022692"/>
    </source>
</evidence>